<keyword evidence="6" id="KW-0406">Ion transport</keyword>
<evidence type="ECO:0000256" key="10">
    <source>
        <dbReference type="SAM" id="Coils"/>
    </source>
</evidence>
<keyword evidence="5" id="KW-0375">Hydrogen ion transport</keyword>
<keyword evidence="4" id="KW-0813">Transport</keyword>
<keyword evidence="7" id="KW-0472">Membrane</keyword>
<proteinExistence type="inferred from homology"/>
<organism evidence="11 12">
    <name type="scientific">Muribaculum intestinale</name>
    <dbReference type="NCBI Taxonomy" id="1796646"/>
    <lineage>
        <taxon>Bacteria</taxon>
        <taxon>Pseudomonadati</taxon>
        <taxon>Bacteroidota</taxon>
        <taxon>Bacteroidia</taxon>
        <taxon>Bacteroidales</taxon>
        <taxon>Muribaculaceae</taxon>
        <taxon>Muribaculum</taxon>
    </lineage>
</organism>
<evidence type="ECO:0000256" key="3">
    <source>
        <dbReference type="ARBA" id="ARBA00007681"/>
    </source>
</evidence>
<dbReference type="Proteomes" id="UP000186351">
    <property type="component" value="Chromosome"/>
</dbReference>
<dbReference type="Pfam" id="PF00231">
    <property type="entry name" value="ATP-synt"/>
    <property type="match status" value="1"/>
</dbReference>
<evidence type="ECO:0000313" key="11">
    <source>
        <dbReference type="EMBL" id="ANU64160.2"/>
    </source>
</evidence>
<name>A0A1B1SBS7_9BACT</name>
<evidence type="ECO:0000256" key="2">
    <source>
        <dbReference type="ARBA" id="ARBA00004170"/>
    </source>
</evidence>
<evidence type="ECO:0000313" key="12">
    <source>
        <dbReference type="Proteomes" id="UP000186351"/>
    </source>
</evidence>
<dbReference type="EMBL" id="CP015402">
    <property type="protein sequence ID" value="ANU64160.2"/>
    <property type="molecule type" value="Genomic_DNA"/>
</dbReference>
<reference evidence="12" key="1">
    <citation type="submission" date="2016-04" db="EMBL/GenBank/DDBJ databases">
        <title>Complete Genome Sequences of Twelve Strains of a Stable Defined Moderately Diverse Mouse Microbiota 2 (sDMDMm2).</title>
        <authorList>
            <person name="Uchimura Y."/>
            <person name="Wyss M."/>
            <person name="Brugiroux S."/>
            <person name="Limenitakis J.P."/>
            <person name="Stecher B."/>
            <person name="McCoy K.D."/>
            <person name="Macpherson A.J."/>
        </authorList>
    </citation>
    <scope>NUCLEOTIDE SEQUENCE [LARGE SCALE GENOMIC DNA]</scope>
    <source>
        <strain evidence="12">YL27</strain>
    </source>
</reference>
<comment type="subcellular location">
    <subcellularLocation>
        <location evidence="2">Membrane</location>
        <topology evidence="2">Peripheral membrane protein</topology>
    </subcellularLocation>
</comment>
<evidence type="ECO:0000256" key="4">
    <source>
        <dbReference type="ARBA" id="ARBA00022448"/>
    </source>
</evidence>
<keyword evidence="10" id="KW-0175">Coiled coil</keyword>
<dbReference type="OrthoDB" id="9812769at2"/>
<accession>A0A1Z2XKW5</accession>
<sequence>MRELKGRIGSVKSSEKITGAMKMISSAKMHKAEQSLRRLLPFRGQIETIMGNLLSADAEFSSPLTLTRDVTRAGIAVWGSDDGLCGAYNINIFKGLLLRINQLRERYGASLEITLYPVGNKMVKATRKLSGNGITVEVIGDIHAKSDGEAVKAFTSALQQKFLDGDIDMLDLLYMNFKSMSRQTLRNEQLLPVVHETLTANAVTVQCRPYIFEPDANTIFNSVLPLFILAVVQEIFTENVASEQAARIMAMQSANDNAKKLLEQLQLEYNKLRQQAITSELLDILGGQVR</sequence>
<dbReference type="PANTHER" id="PTHR11693:SF22">
    <property type="entry name" value="ATP SYNTHASE SUBUNIT GAMMA, MITOCHONDRIAL"/>
    <property type="match status" value="1"/>
</dbReference>
<evidence type="ECO:0000256" key="8">
    <source>
        <dbReference type="ARBA" id="ARBA00023196"/>
    </source>
</evidence>
<comment type="similarity">
    <text evidence="3">Belongs to the ATPase gamma chain family.</text>
</comment>
<dbReference type="Gene3D" id="1.10.287.80">
    <property type="entry name" value="ATP synthase, gamma subunit, helix hairpin domain"/>
    <property type="match status" value="1"/>
</dbReference>
<evidence type="ECO:0000256" key="5">
    <source>
        <dbReference type="ARBA" id="ARBA00022781"/>
    </source>
</evidence>
<dbReference type="SUPFAM" id="SSF52943">
    <property type="entry name" value="ATP synthase (F1-ATPase), gamma subunit"/>
    <property type="match status" value="1"/>
</dbReference>
<dbReference type="Gene3D" id="3.40.1380.10">
    <property type="match status" value="1"/>
</dbReference>
<dbReference type="PANTHER" id="PTHR11693">
    <property type="entry name" value="ATP SYNTHASE GAMMA CHAIN"/>
    <property type="match status" value="1"/>
</dbReference>
<feature type="coiled-coil region" evidence="10">
    <location>
        <begin position="248"/>
        <end position="282"/>
    </location>
</feature>
<evidence type="ECO:0000256" key="6">
    <source>
        <dbReference type="ARBA" id="ARBA00023065"/>
    </source>
</evidence>
<evidence type="ECO:0000256" key="1">
    <source>
        <dbReference type="ARBA" id="ARBA00003456"/>
    </source>
</evidence>
<keyword evidence="12" id="KW-1185">Reference proteome</keyword>
<accession>A0A1B1SBS7</accession>
<dbReference type="PRINTS" id="PR00126">
    <property type="entry name" value="ATPASEGAMMA"/>
</dbReference>
<dbReference type="NCBIfam" id="TIGR01146">
    <property type="entry name" value="ATPsyn_F1gamma"/>
    <property type="match status" value="1"/>
</dbReference>
<dbReference type="CDD" id="cd12151">
    <property type="entry name" value="F1-ATPase_gamma"/>
    <property type="match status" value="1"/>
</dbReference>
<keyword evidence="9" id="KW-0066">ATP synthesis</keyword>
<dbReference type="STRING" id="1796646.A4V02_10870"/>
<dbReference type="InterPro" id="IPR035968">
    <property type="entry name" value="ATP_synth_F1_ATPase_gsu"/>
</dbReference>
<dbReference type="KEGG" id="pary:A4V02_10870"/>
<keyword evidence="8" id="KW-0139">CF(1)</keyword>
<dbReference type="InterPro" id="IPR000131">
    <property type="entry name" value="ATP_synth_F1_gsu"/>
</dbReference>
<dbReference type="GO" id="GO:0046933">
    <property type="term" value="F:proton-transporting ATP synthase activity, rotational mechanism"/>
    <property type="evidence" value="ECO:0007669"/>
    <property type="project" value="InterPro"/>
</dbReference>
<evidence type="ECO:0000256" key="7">
    <source>
        <dbReference type="ARBA" id="ARBA00023136"/>
    </source>
</evidence>
<protein>
    <submittedName>
        <fullName evidence="11">ATP synthase F1 subunit gamma</fullName>
    </submittedName>
</protein>
<evidence type="ECO:0000256" key="9">
    <source>
        <dbReference type="ARBA" id="ARBA00023310"/>
    </source>
</evidence>
<gene>
    <name evidence="11" type="ORF">A4V02_10870</name>
</gene>
<dbReference type="AlphaFoldDB" id="A0A1B1SBS7"/>
<comment type="function">
    <text evidence="1">Produces ATP from ADP in the presence of a proton gradient across the membrane. The gamma chain is believed to be important in regulating ATPase activity and the flow of protons through the CF(0) complex.</text>
</comment>
<dbReference type="GO" id="GO:0045259">
    <property type="term" value="C:proton-transporting ATP synthase complex"/>
    <property type="evidence" value="ECO:0007669"/>
    <property type="project" value="UniProtKB-KW"/>
</dbReference>